<dbReference type="OrthoDB" id="9769667at2"/>
<dbReference type="Pfam" id="PF03480">
    <property type="entry name" value="DctP"/>
    <property type="match status" value="1"/>
</dbReference>
<keyword evidence="2 4" id="KW-0732">Signal</keyword>
<keyword evidence="6" id="KW-1185">Reference proteome</keyword>
<dbReference type="EMBL" id="FXXP01000001">
    <property type="protein sequence ID" value="SMX27914.1"/>
    <property type="molecule type" value="Genomic_DNA"/>
</dbReference>
<dbReference type="GO" id="GO:0042597">
    <property type="term" value="C:periplasmic space"/>
    <property type="evidence" value="ECO:0007669"/>
    <property type="project" value="UniProtKB-SubCell"/>
</dbReference>
<accession>A0A238JCH7</accession>
<evidence type="ECO:0000313" key="6">
    <source>
        <dbReference type="Proteomes" id="UP000225972"/>
    </source>
</evidence>
<dbReference type="PANTHER" id="PTHR33376:SF5">
    <property type="entry name" value="EXTRACYTOPLASMIC SOLUTE RECEPTOR PROTEIN"/>
    <property type="match status" value="1"/>
</dbReference>
<dbReference type="Gene3D" id="3.40.190.170">
    <property type="entry name" value="Bacterial extracellular solute-binding protein, family 7"/>
    <property type="match status" value="1"/>
</dbReference>
<comment type="subcellular location">
    <subcellularLocation>
        <location evidence="1">Periplasm</location>
    </subcellularLocation>
</comment>
<evidence type="ECO:0000256" key="3">
    <source>
        <dbReference type="ARBA" id="ARBA00022764"/>
    </source>
</evidence>
<dbReference type="RefSeq" id="WP_099244429.1">
    <property type="nucleotide sequence ID" value="NZ_FXXP01000001.1"/>
</dbReference>
<feature type="signal peptide" evidence="4">
    <location>
        <begin position="1"/>
        <end position="25"/>
    </location>
</feature>
<reference evidence="6" key="1">
    <citation type="submission" date="2017-05" db="EMBL/GenBank/DDBJ databases">
        <authorList>
            <person name="Rodrigo-Torres L."/>
            <person name="Arahal R. D."/>
            <person name="Lucena T."/>
        </authorList>
    </citation>
    <scope>NUCLEOTIDE SEQUENCE [LARGE SCALE GENOMIC DNA]</scope>
    <source>
        <strain evidence="6">CECT 8649</strain>
    </source>
</reference>
<dbReference type="NCBIfam" id="NF037995">
    <property type="entry name" value="TRAP_S1"/>
    <property type="match status" value="1"/>
</dbReference>
<dbReference type="PANTHER" id="PTHR33376">
    <property type="match status" value="1"/>
</dbReference>
<dbReference type="AlphaFoldDB" id="A0A238JCH7"/>
<evidence type="ECO:0000313" key="5">
    <source>
        <dbReference type="EMBL" id="SMX27914.1"/>
    </source>
</evidence>
<name>A0A238JCH7_9RHOB</name>
<protein>
    <submittedName>
        <fullName evidence="5">Lactate-binding periplasmic protein</fullName>
    </submittedName>
</protein>
<sequence length="340" mass="36488">MLKTVTKTLAAGVAVTALLAGAASAQTTLRIQTHQGQSSSYGGAIQEFVDAVNLMSGGDLQIEMFYSSSVVPSAETFDAAVNSILDCDMTNGSYQAGKNKAFQFVSDTMGGYDSPLQYQAWVEMGGGREAVNELYADYNMTFVGAHVGGQESLTSTRPLAGVADLENWKFRAPPGMASDIFASLGAKPIVMDFSEVITALESGIIDGADASTLGNNLRIGTYDIGKHTNFPGFHSMAADHLACRTDVWDGLSERHRKIIEVAYQNVGMDLILQTLVDNGEALAKLPSMDVTTYNWSAEDRATFRAAAQKQWDVYGGETEEGKAMVASHVSFMKRIGLIQE</sequence>
<proteinExistence type="predicted"/>
<dbReference type="CDD" id="cd13604">
    <property type="entry name" value="PBP2_TRAP_ketoacid_lactate_like"/>
    <property type="match status" value="1"/>
</dbReference>
<dbReference type="GO" id="GO:0055085">
    <property type="term" value="P:transmembrane transport"/>
    <property type="evidence" value="ECO:0007669"/>
    <property type="project" value="InterPro"/>
</dbReference>
<gene>
    <name evidence="5" type="ORF">TRP8649_02026</name>
</gene>
<keyword evidence="3" id="KW-0574">Periplasm</keyword>
<evidence type="ECO:0000256" key="4">
    <source>
        <dbReference type="SAM" id="SignalP"/>
    </source>
</evidence>
<dbReference type="Proteomes" id="UP000225972">
    <property type="component" value="Unassembled WGS sequence"/>
</dbReference>
<dbReference type="InterPro" id="IPR038404">
    <property type="entry name" value="TRAP_DctP_sf"/>
</dbReference>
<feature type="chain" id="PRO_5012308459" evidence="4">
    <location>
        <begin position="26"/>
        <end position="340"/>
    </location>
</feature>
<organism evidence="5 6">
    <name type="scientific">Pelagimonas phthalicica</name>
    <dbReference type="NCBI Taxonomy" id="1037362"/>
    <lineage>
        <taxon>Bacteria</taxon>
        <taxon>Pseudomonadati</taxon>
        <taxon>Pseudomonadota</taxon>
        <taxon>Alphaproteobacteria</taxon>
        <taxon>Rhodobacterales</taxon>
        <taxon>Roseobacteraceae</taxon>
        <taxon>Pelagimonas</taxon>
    </lineage>
</organism>
<dbReference type="InterPro" id="IPR018389">
    <property type="entry name" value="DctP_fam"/>
</dbReference>
<evidence type="ECO:0000256" key="1">
    <source>
        <dbReference type="ARBA" id="ARBA00004418"/>
    </source>
</evidence>
<evidence type="ECO:0000256" key="2">
    <source>
        <dbReference type="ARBA" id="ARBA00022729"/>
    </source>
</evidence>